<protein>
    <recommendedName>
        <fullName evidence="2">non-specific serine/threonine protein kinase</fullName>
        <ecNumber evidence="2">2.7.11.1</ecNumber>
    </recommendedName>
</protein>
<feature type="region of interest" description="Disordered" evidence="11">
    <location>
        <begin position="561"/>
        <end position="583"/>
    </location>
</feature>
<keyword evidence="6" id="KW-0418">Kinase</keyword>
<evidence type="ECO:0000313" key="14">
    <source>
        <dbReference type="Proteomes" id="UP000033140"/>
    </source>
</evidence>
<dbReference type="EMBL" id="BACD03000079">
    <property type="protein sequence ID" value="GAO52658.1"/>
    <property type="molecule type" value="Genomic_DNA"/>
</dbReference>
<dbReference type="SUPFAM" id="SSF56112">
    <property type="entry name" value="Protein kinase-like (PK-like)"/>
    <property type="match status" value="1"/>
</dbReference>
<comment type="caution">
    <text evidence="13">The sequence shown here is derived from an EMBL/GenBank/DDBJ whole genome shotgun (WGS) entry which is preliminary data.</text>
</comment>
<dbReference type="GO" id="GO:0005524">
    <property type="term" value="F:ATP binding"/>
    <property type="evidence" value="ECO:0007669"/>
    <property type="project" value="UniProtKB-UniRule"/>
</dbReference>
<accession>A0A0E9NSB2</accession>
<keyword evidence="5 10" id="KW-0547">Nucleotide-binding</keyword>
<keyword evidence="3" id="KW-0723">Serine/threonine-protein kinase</keyword>
<dbReference type="STRING" id="698492.A0A0E9NSB2"/>
<reference evidence="13 14" key="1">
    <citation type="journal article" date="2011" name="J. Gen. Appl. Microbiol.">
        <title>Draft genome sequencing of the enigmatic yeast Saitoella complicata.</title>
        <authorList>
            <person name="Nishida H."/>
            <person name="Hamamoto M."/>
            <person name="Sugiyama J."/>
        </authorList>
    </citation>
    <scope>NUCLEOTIDE SEQUENCE [LARGE SCALE GENOMIC DNA]</scope>
    <source>
        <strain evidence="13 14">NRRL Y-17804</strain>
    </source>
</reference>
<evidence type="ECO:0000256" key="10">
    <source>
        <dbReference type="PROSITE-ProRule" id="PRU10141"/>
    </source>
</evidence>
<name>A0A0E9NSB2_SAICN</name>
<dbReference type="AlphaFoldDB" id="A0A0E9NSB2"/>
<evidence type="ECO:0000256" key="4">
    <source>
        <dbReference type="ARBA" id="ARBA00022679"/>
    </source>
</evidence>
<dbReference type="EC" id="2.7.11.1" evidence="2"/>
<dbReference type="Pfam" id="PF00069">
    <property type="entry name" value="Pkinase"/>
    <property type="match status" value="1"/>
</dbReference>
<dbReference type="GO" id="GO:0005737">
    <property type="term" value="C:cytoplasm"/>
    <property type="evidence" value="ECO:0007669"/>
    <property type="project" value="TreeGrafter"/>
</dbReference>
<evidence type="ECO:0000256" key="9">
    <source>
        <dbReference type="ARBA" id="ARBA00048679"/>
    </source>
</evidence>
<proteinExistence type="inferred from homology"/>
<evidence type="ECO:0000259" key="12">
    <source>
        <dbReference type="PROSITE" id="PS50011"/>
    </source>
</evidence>
<evidence type="ECO:0000256" key="11">
    <source>
        <dbReference type="SAM" id="MobiDB-lite"/>
    </source>
</evidence>
<keyword evidence="14" id="KW-1185">Reference proteome</keyword>
<evidence type="ECO:0000256" key="1">
    <source>
        <dbReference type="ARBA" id="ARBA00008874"/>
    </source>
</evidence>
<dbReference type="SMART" id="SM00220">
    <property type="entry name" value="S_TKc"/>
    <property type="match status" value="1"/>
</dbReference>
<feature type="binding site" evidence="10">
    <location>
        <position position="39"/>
    </location>
    <ligand>
        <name>ATP</name>
        <dbReference type="ChEBI" id="CHEBI:30616"/>
    </ligand>
</feature>
<dbReference type="InterPro" id="IPR050629">
    <property type="entry name" value="STE20/SPS1-PAK"/>
</dbReference>
<feature type="compositionally biased region" description="Low complexity" evidence="11">
    <location>
        <begin position="742"/>
        <end position="762"/>
    </location>
</feature>
<dbReference type="PANTHER" id="PTHR48012:SF21">
    <property type="entry name" value="PH DOMAIN-CONTAINING PROTEIN"/>
    <property type="match status" value="1"/>
</dbReference>
<gene>
    <name evidence="13" type="ORF">G7K_6730-t1</name>
</gene>
<feature type="region of interest" description="Disordered" evidence="11">
    <location>
        <begin position="667"/>
        <end position="762"/>
    </location>
</feature>
<evidence type="ECO:0000313" key="13">
    <source>
        <dbReference type="EMBL" id="GAO52658.1"/>
    </source>
</evidence>
<evidence type="ECO:0000256" key="6">
    <source>
        <dbReference type="ARBA" id="ARBA00022777"/>
    </source>
</evidence>
<reference evidence="13 14" key="2">
    <citation type="journal article" date="2014" name="J. Gen. Appl. Microbiol.">
        <title>The early diverging ascomycetous budding yeast Saitoella complicata has three histone deacetylases belonging to the Clr6, Hos2, and Rpd3 lineages.</title>
        <authorList>
            <person name="Nishida H."/>
            <person name="Matsumoto T."/>
            <person name="Kondo S."/>
            <person name="Hamamoto M."/>
            <person name="Yoshikawa H."/>
        </authorList>
    </citation>
    <scope>NUCLEOTIDE SEQUENCE [LARGE SCALE GENOMIC DNA]</scope>
    <source>
        <strain evidence="13 14">NRRL Y-17804</strain>
    </source>
</reference>
<dbReference type="PROSITE" id="PS00107">
    <property type="entry name" value="PROTEIN_KINASE_ATP"/>
    <property type="match status" value="1"/>
</dbReference>
<keyword evidence="7 10" id="KW-0067">ATP-binding</keyword>
<feature type="domain" description="Protein kinase" evidence="12">
    <location>
        <begin position="10"/>
        <end position="265"/>
    </location>
</feature>
<dbReference type="GO" id="GO:0004674">
    <property type="term" value="F:protein serine/threonine kinase activity"/>
    <property type="evidence" value="ECO:0007669"/>
    <property type="project" value="UniProtKB-KW"/>
</dbReference>
<comment type="catalytic activity">
    <reaction evidence="8">
        <text>L-threonyl-[protein] + ATP = O-phospho-L-threonyl-[protein] + ADP + H(+)</text>
        <dbReference type="Rhea" id="RHEA:46608"/>
        <dbReference type="Rhea" id="RHEA-COMP:11060"/>
        <dbReference type="Rhea" id="RHEA-COMP:11605"/>
        <dbReference type="ChEBI" id="CHEBI:15378"/>
        <dbReference type="ChEBI" id="CHEBI:30013"/>
        <dbReference type="ChEBI" id="CHEBI:30616"/>
        <dbReference type="ChEBI" id="CHEBI:61977"/>
        <dbReference type="ChEBI" id="CHEBI:456216"/>
        <dbReference type="EC" id="2.7.11.1"/>
    </reaction>
</comment>
<dbReference type="Gene3D" id="1.10.510.10">
    <property type="entry name" value="Transferase(Phosphotransferase) domain 1"/>
    <property type="match status" value="1"/>
</dbReference>
<dbReference type="PROSITE" id="PS00108">
    <property type="entry name" value="PROTEIN_KINASE_ST"/>
    <property type="match status" value="1"/>
</dbReference>
<dbReference type="InterPro" id="IPR008271">
    <property type="entry name" value="Ser/Thr_kinase_AS"/>
</dbReference>
<evidence type="ECO:0000256" key="7">
    <source>
        <dbReference type="ARBA" id="ARBA00022840"/>
    </source>
</evidence>
<dbReference type="InterPro" id="IPR011009">
    <property type="entry name" value="Kinase-like_dom_sf"/>
</dbReference>
<dbReference type="PROSITE" id="PS50011">
    <property type="entry name" value="PROTEIN_KINASE_DOM"/>
    <property type="match status" value="1"/>
</dbReference>
<dbReference type="PANTHER" id="PTHR48012">
    <property type="entry name" value="STERILE20-LIKE KINASE, ISOFORM B-RELATED"/>
    <property type="match status" value="1"/>
</dbReference>
<dbReference type="Proteomes" id="UP000033140">
    <property type="component" value="Unassembled WGS sequence"/>
</dbReference>
<dbReference type="InterPro" id="IPR000719">
    <property type="entry name" value="Prot_kinase_dom"/>
</dbReference>
<evidence type="ECO:0000256" key="2">
    <source>
        <dbReference type="ARBA" id="ARBA00012513"/>
    </source>
</evidence>
<sequence length="938" mass="98028">MGFQTDSPPYTRHELVGKGASGTVYKGIHNSTHQAVAIKVLNLDTQVDEVNDIRQEVQLLKELTENGEGRNINRYHGCWLVGTRLWIVMDYCFGGSIRTVLQSGPLPELHISIITRELLHALSYIHSLPLIHRDLKCANILLTHTGSIQLCDFGVAAPLTSSQSKRSTFVGTPYWMAPEVIREGEWYDVKADIWSAGVCVYEMATGNPPFADQEPMRAVFLIPRSPPSRLEGNFSAQIKEFVALCVSEIPGERPSAEDLLKTKFIKNSAKTGTGILKELITRYKKWEAKGGVRQSLAIGGHADDDFEGNFGFEEPEEGAGGGGGAAGWEFDTVKSTHTNTNTALESRLEQRYHEHPDEEIEIEDDGATVRMVQQQNQPLVRNQTSMAAGTENHPLMQLFAPAIPSAPAGAGFAGGMGMGMQRPDLVRSAPSLPILNLDISQSSFGAAIGHPHGARTQPASPEKELGSGLGMGMGMGTGMGGGHGMIEMPVFGEDGEVKRSGGMIEMPDYDPEYPPTSSAAVERERKVAEVMGGSTGDGEGVRATPRLPELTRMESLRIDVPSSEREREMPSAPPPSRSRTGTMVMDGEHTREPLPMPMMAGVGGRSRAGTILEIPSEEEMAARAAAMTMGPPPIPASGHISPAGIGSRSRSGTIIRGNAIVLAESPPKVPGMQKVSPSRAGTGMGTSPPKTFGGGGGHMPSPSPPKVGLVRKTGAGSGSGGSLGGLGLPQVEGHRSNRSTDSAFGHSPSSSATSAGPVSTSAAAVGGGKVGSGGISKLNLKLGAPELGPPMPITPVSATGPSNGFLPPSPSRQPIVNPLAQVGSSGSVGVPLHYGDRSGSSSSIASSISAAQAMPPPPLPVSLNVAPGTDPYSLPPLTSMNVGVLSEQGSAGFSTPGAGLAEELERMLRGLGGYLEVMDRGLGKLGQKTSTNGAGTRI</sequence>
<comment type="similarity">
    <text evidence="1">Belongs to the protein kinase superfamily. STE Ser/Thr protein kinase family. STE20 subfamily.</text>
</comment>
<comment type="catalytic activity">
    <reaction evidence="9">
        <text>L-seryl-[protein] + ATP = O-phospho-L-seryl-[protein] + ADP + H(+)</text>
        <dbReference type="Rhea" id="RHEA:17989"/>
        <dbReference type="Rhea" id="RHEA-COMP:9863"/>
        <dbReference type="Rhea" id="RHEA-COMP:11604"/>
        <dbReference type="ChEBI" id="CHEBI:15378"/>
        <dbReference type="ChEBI" id="CHEBI:29999"/>
        <dbReference type="ChEBI" id="CHEBI:30616"/>
        <dbReference type="ChEBI" id="CHEBI:83421"/>
        <dbReference type="ChEBI" id="CHEBI:456216"/>
        <dbReference type="EC" id="2.7.11.1"/>
    </reaction>
</comment>
<organism evidence="13 14">
    <name type="scientific">Saitoella complicata (strain BCRC 22490 / CBS 7301 / JCM 7358 / NBRC 10748 / NRRL Y-17804)</name>
    <dbReference type="NCBI Taxonomy" id="698492"/>
    <lineage>
        <taxon>Eukaryota</taxon>
        <taxon>Fungi</taxon>
        <taxon>Dikarya</taxon>
        <taxon>Ascomycota</taxon>
        <taxon>Taphrinomycotina</taxon>
        <taxon>Taphrinomycotina incertae sedis</taxon>
        <taxon>Saitoella</taxon>
    </lineage>
</organism>
<reference evidence="13 14" key="3">
    <citation type="journal article" date="2015" name="Genome Announc.">
        <title>Draft Genome Sequence of the Archiascomycetous Yeast Saitoella complicata.</title>
        <authorList>
            <person name="Yamauchi K."/>
            <person name="Kondo S."/>
            <person name="Hamamoto M."/>
            <person name="Takahashi Y."/>
            <person name="Ogura Y."/>
            <person name="Hayashi T."/>
            <person name="Nishida H."/>
        </authorList>
    </citation>
    <scope>NUCLEOTIDE SEQUENCE [LARGE SCALE GENOMIC DNA]</scope>
    <source>
        <strain evidence="13 14">NRRL Y-17804</strain>
    </source>
</reference>
<evidence type="ECO:0000256" key="3">
    <source>
        <dbReference type="ARBA" id="ARBA00022527"/>
    </source>
</evidence>
<feature type="compositionally biased region" description="Gly residues" evidence="11">
    <location>
        <begin position="715"/>
        <end position="727"/>
    </location>
</feature>
<evidence type="ECO:0000256" key="8">
    <source>
        <dbReference type="ARBA" id="ARBA00047899"/>
    </source>
</evidence>
<keyword evidence="4" id="KW-0808">Transferase</keyword>
<dbReference type="FunFam" id="1.10.510.10:FF:000499">
    <property type="entry name" value="Serine/threonine-protein kinase KIC1"/>
    <property type="match status" value="1"/>
</dbReference>
<evidence type="ECO:0000256" key="5">
    <source>
        <dbReference type="ARBA" id="ARBA00022741"/>
    </source>
</evidence>
<dbReference type="InterPro" id="IPR017441">
    <property type="entry name" value="Protein_kinase_ATP_BS"/>
</dbReference>